<dbReference type="Pfam" id="PF00128">
    <property type="entry name" value="Alpha-amylase"/>
    <property type="match status" value="1"/>
</dbReference>
<dbReference type="Gene3D" id="3.20.20.80">
    <property type="entry name" value="Glycosidases"/>
    <property type="match status" value="1"/>
</dbReference>
<organism evidence="3 4">
    <name type="scientific">Bifidobacterium canis</name>
    <dbReference type="NCBI Taxonomy" id="2610880"/>
    <lineage>
        <taxon>Bacteria</taxon>
        <taxon>Bacillati</taxon>
        <taxon>Actinomycetota</taxon>
        <taxon>Actinomycetes</taxon>
        <taxon>Bifidobacteriales</taxon>
        <taxon>Bifidobacteriaceae</taxon>
        <taxon>Bifidobacterium</taxon>
    </lineage>
</organism>
<accession>A0A7K1J6F5</accession>
<dbReference type="Proteomes" id="UP000487882">
    <property type="component" value="Unassembled WGS sequence"/>
</dbReference>
<dbReference type="CDD" id="cd11341">
    <property type="entry name" value="AmyAc_Pullulanase_LD-like"/>
    <property type="match status" value="1"/>
</dbReference>
<dbReference type="GO" id="GO:0004553">
    <property type="term" value="F:hydrolase activity, hydrolyzing O-glycosyl compounds"/>
    <property type="evidence" value="ECO:0007669"/>
    <property type="project" value="InterPro"/>
</dbReference>
<comment type="similarity">
    <text evidence="1">Belongs to the glycosyl hydrolase 13 family.</text>
</comment>
<sequence>MQLADQSTGLNAGVAEPFPLSLNRELGAVVHDHGTQFAIWAPSAKSVTLRFFSKGSSIEEGDSMLGSYTPELQSDGAWTVHFDENLHGTYYDYLIEQRDGNLVRTADPWAKGAGVNGRRSMVVDLAQTNPVGWEHDEHPQTPLSETMVAEMHVASFSANAHGGFPVEHCGKYLAFTDLNTTVDGKGEFPTGLNYFKQLGVTAIQLLPFYDYGSVDERDSSQYNWGYDPLNYNVPEGSYSTNPFDGSVRITECKQMIQSLHSQGFKVIMDVVYNHMYSADNWFERVVPGYFVRRTPDGSLSNGSGCGDDMASEREMMRRYIVDSVTYWAREYHVDGFRFDLMGLIDTTTMNAIRASLDELPGGKDLLMYGEPWAAGPSSTLPGTALADKSGLHLLDSRIGHFCDRTRDAIKGHVFERNIKGYVNGDAQANKPRIEQAVDAWRAPQTNEGNAGQIIQYVSAHDDWTLWDKLCLSMIGDGSANVLEDIEDAERADGVPAEPVDPAEVEEATRRALQSAYLAEPGKATSTVLEANTLAAGLIYTSAGIPFMLAGEEFGKTKFGNDNSFDSGVRVNELDWARAEHMRGLVEYYRRLISLRRANPDLFDAEHIAVEAPGNAVAYRSDSIAVLVNPDSEDHTLPLVRIEQAYADDSHNELPQIEHARDNRSNWVCVLDSRGTHTDSFSEPTLNITNDEFPMPARSLSVWRLEQ</sequence>
<dbReference type="Gene3D" id="2.60.40.10">
    <property type="entry name" value="Immunoglobulins"/>
    <property type="match status" value="1"/>
</dbReference>
<dbReference type="InterPro" id="IPR013783">
    <property type="entry name" value="Ig-like_fold"/>
</dbReference>
<dbReference type="InterPro" id="IPR017853">
    <property type="entry name" value="GH"/>
</dbReference>
<keyword evidence="4" id="KW-1185">Reference proteome</keyword>
<dbReference type="InterPro" id="IPR004193">
    <property type="entry name" value="Glyco_hydro_13_N"/>
</dbReference>
<dbReference type="GO" id="GO:0005975">
    <property type="term" value="P:carbohydrate metabolic process"/>
    <property type="evidence" value="ECO:0007669"/>
    <property type="project" value="InterPro"/>
</dbReference>
<dbReference type="CDD" id="cd02860">
    <property type="entry name" value="E_set_Pullulanase"/>
    <property type="match status" value="1"/>
</dbReference>
<dbReference type="SUPFAM" id="SSF51445">
    <property type="entry name" value="(Trans)glycosidases"/>
    <property type="match status" value="1"/>
</dbReference>
<evidence type="ECO:0000259" key="2">
    <source>
        <dbReference type="SMART" id="SM00642"/>
    </source>
</evidence>
<evidence type="ECO:0000313" key="3">
    <source>
        <dbReference type="EMBL" id="MUH60258.1"/>
    </source>
</evidence>
<dbReference type="Pfam" id="PF02922">
    <property type="entry name" value="CBM_48"/>
    <property type="match status" value="1"/>
</dbReference>
<evidence type="ECO:0000313" key="4">
    <source>
        <dbReference type="Proteomes" id="UP000487882"/>
    </source>
</evidence>
<reference evidence="3 4" key="1">
    <citation type="submission" date="2019-09" db="EMBL/GenBank/DDBJ databases">
        <title>Bifidobacterium canis sp. nov., isolated from the digestive tract of German Shepherd dog puppy.</title>
        <authorList>
            <person name="Bunesova V."/>
        </authorList>
    </citation>
    <scope>NUCLEOTIDE SEQUENCE [LARGE SCALE GENOMIC DNA]</scope>
    <source>
        <strain evidence="3 4">GSD1FS</strain>
    </source>
</reference>
<comment type="caution">
    <text evidence="3">The sequence shown here is derived from an EMBL/GenBank/DDBJ whole genome shotgun (WGS) entry which is preliminary data.</text>
</comment>
<feature type="domain" description="Glycosyl hydrolase family 13 catalytic" evidence="2">
    <location>
        <begin position="150"/>
        <end position="595"/>
    </location>
</feature>
<name>A0A7K1J6F5_9BIFI</name>
<dbReference type="AlphaFoldDB" id="A0A7K1J6F5"/>
<dbReference type="RefSeq" id="WP_155589105.1">
    <property type="nucleotide sequence ID" value="NZ_WNLP01000009.1"/>
</dbReference>
<dbReference type="SMART" id="SM00642">
    <property type="entry name" value="Aamy"/>
    <property type="match status" value="1"/>
</dbReference>
<protein>
    <submittedName>
        <fullName evidence="3">Pullulanase</fullName>
    </submittedName>
</protein>
<dbReference type="InterPro" id="IPR014756">
    <property type="entry name" value="Ig_E-set"/>
</dbReference>
<proteinExistence type="inferred from homology"/>
<evidence type="ECO:0000256" key="1">
    <source>
        <dbReference type="ARBA" id="ARBA00008061"/>
    </source>
</evidence>
<dbReference type="PANTHER" id="PTHR43002">
    <property type="entry name" value="GLYCOGEN DEBRANCHING ENZYME"/>
    <property type="match status" value="1"/>
</dbReference>
<gene>
    <name evidence="3" type="ORF">GSD1FS_1623</name>
</gene>
<dbReference type="SUPFAM" id="SSF81296">
    <property type="entry name" value="E set domains"/>
    <property type="match status" value="1"/>
</dbReference>
<dbReference type="InterPro" id="IPR006047">
    <property type="entry name" value="GH13_cat_dom"/>
</dbReference>
<dbReference type="EMBL" id="WNLP01000009">
    <property type="protein sequence ID" value="MUH60258.1"/>
    <property type="molecule type" value="Genomic_DNA"/>
</dbReference>